<comment type="similarity">
    <text evidence="1">Belongs to the oxygen-dependent FAD-linked oxidoreductase family.</text>
</comment>
<dbReference type="SUPFAM" id="SSF56176">
    <property type="entry name" value="FAD-binding/transporter-associated domain-like"/>
    <property type="match status" value="1"/>
</dbReference>
<keyword evidence="3" id="KW-0274">FAD</keyword>
<reference evidence="6 9" key="4">
    <citation type="journal article" date="2024" name="Microbiol. Resour. Announc.">
        <title>Genome annotations for the ascomycete fungi Trichoderma harzianum, Trichoderma aggressivum, and Purpureocillium lilacinum.</title>
        <authorList>
            <person name="Beijen E.P.W."/>
            <person name="Ohm R.A."/>
        </authorList>
    </citation>
    <scope>NUCLEOTIDE SEQUENCE [LARGE SCALE GENOMIC DNA]</scope>
    <source>
        <strain evidence="6 9">CBS 150709</strain>
    </source>
</reference>
<dbReference type="GO" id="GO:0016491">
    <property type="term" value="F:oxidoreductase activity"/>
    <property type="evidence" value="ECO:0007669"/>
    <property type="project" value="UniProtKB-KW"/>
</dbReference>
<dbReference type="InterPro" id="IPR016169">
    <property type="entry name" value="FAD-bd_PCMH_sub2"/>
</dbReference>
<dbReference type="EMBL" id="JAWRVI010000007">
    <property type="protein sequence ID" value="KAK4092889.1"/>
    <property type="molecule type" value="Genomic_DNA"/>
</dbReference>
<dbReference type="InterPro" id="IPR036318">
    <property type="entry name" value="FAD-bd_PCMH-like_sf"/>
</dbReference>
<gene>
    <name evidence="7" type="ORF">PCL_11562</name>
    <name evidence="6" type="ORF">Purlil1_2814</name>
</gene>
<reference evidence="6" key="3">
    <citation type="submission" date="2023-11" db="EMBL/GenBank/DDBJ databases">
        <authorList>
            <person name="Beijen E."/>
            <person name="Ohm R.A."/>
        </authorList>
    </citation>
    <scope>NUCLEOTIDE SEQUENCE</scope>
    <source>
        <strain evidence="6">CBS 150709</strain>
    </source>
</reference>
<feature type="domain" description="FAD-binding PCMH-type" evidence="5">
    <location>
        <begin position="65"/>
        <end position="252"/>
    </location>
</feature>
<dbReference type="Proteomes" id="UP000245956">
    <property type="component" value="Unassembled WGS sequence"/>
</dbReference>
<dbReference type="Gene3D" id="3.30.465.10">
    <property type="match status" value="1"/>
</dbReference>
<dbReference type="InterPro" id="IPR016166">
    <property type="entry name" value="FAD-bd_PCMH"/>
</dbReference>
<dbReference type="Pfam" id="PF01565">
    <property type="entry name" value="FAD_binding_4"/>
    <property type="match status" value="1"/>
</dbReference>
<sequence length="511" mass="55158">MEQASVPSSVPEAQKPHVPQARLMRFGVYAQCLALLLELGDRQVSFEGFETYSSSLNSYFSQQESELRPACIVAPKTPEDVANAVRVLSGDKKTLADDGSDGGVWGGADFAIRSGGHAAHAGAANIGSTGVTIDLRGLNSIELSADKKTVSVGPGAKWGQVYEKLDELNLCVAGGRAAPVGVGGLSTGGGISYFSPRYGWTCDTVVNYQVVLADGSIVNANESENPELLQALRGGSNNFGIVTRVDLRTFEQGKLWGGVLYHAVDTIDAQLKAFEAFNSADKYDEYASLITSFGYAAGRGSGIVNNLEYTKPLERPPVFEEFMKIPALMNTMRISNMSDISKEQGSFSTNGLRQLCLQITHGTTLPMLNATFKRWQESVPAIENVTNVVWSLSLEPLPPAIYKKGASLNSLGLADRSKALVVTLLTAMWTDKADDGKIEAAARKMFQDIEADARSLDEYDPFVYLNYAAAWQDPIASYGGESVKRLRKVRATVDPHELFTTKVPGGFKIPK</sequence>
<accession>A0A2U3EAF0</accession>
<dbReference type="InterPro" id="IPR006094">
    <property type="entry name" value="Oxid_FAD_bind_N"/>
</dbReference>
<evidence type="ECO:0000256" key="4">
    <source>
        <dbReference type="ARBA" id="ARBA00023002"/>
    </source>
</evidence>
<dbReference type="InterPro" id="IPR050416">
    <property type="entry name" value="FAD-linked_Oxidoreductase"/>
</dbReference>
<keyword evidence="9" id="KW-1185">Reference proteome</keyword>
<name>A0A2U3EAF0_PURLI</name>
<dbReference type="EMBL" id="LCWV01000007">
    <property type="protein sequence ID" value="PWI71468.1"/>
    <property type="molecule type" value="Genomic_DNA"/>
</dbReference>
<dbReference type="PANTHER" id="PTHR42973:SF22">
    <property type="entry name" value="FAD-BINDING PCMH-TYPE DOMAIN-CONTAINING PROTEIN-RELATED"/>
    <property type="match status" value="1"/>
</dbReference>
<evidence type="ECO:0000313" key="7">
    <source>
        <dbReference type="EMBL" id="PWI71468.1"/>
    </source>
</evidence>
<dbReference type="PROSITE" id="PS51387">
    <property type="entry name" value="FAD_PCMH"/>
    <property type="match status" value="1"/>
</dbReference>
<reference evidence="7 8" key="2">
    <citation type="journal article" date="2016" name="Front. Microbiol.">
        <title>Genome and transcriptome sequences reveal the specific parasitism of the nematophagous Purpureocillium lilacinum 36-1.</title>
        <authorList>
            <person name="Xie J."/>
            <person name="Li S."/>
            <person name="Mo C."/>
            <person name="Xiao X."/>
            <person name="Peng D."/>
            <person name="Wang G."/>
            <person name="Xiao Y."/>
        </authorList>
    </citation>
    <scope>NUCLEOTIDE SEQUENCE [LARGE SCALE GENOMIC DNA]</scope>
    <source>
        <strain evidence="7 8">36-1</strain>
    </source>
</reference>
<evidence type="ECO:0000313" key="9">
    <source>
        <dbReference type="Proteomes" id="UP001287286"/>
    </source>
</evidence>
<evidence type="ECO:0000313" key="8">
    <source>
        <dbReference type="Proteomes" id="UP000245956"/>
    </source>
</evidence>
<evidence type="ECO:0000313" key="6">
    <source>
        <dbReference type="EMBL" id="KAK4092889.1"/>
    </source>
</evidence>
<protein>
    <submittedName>
        <fullName evidence="6">CAZyme family AA7</fullName>
    </submittedName>
</protein>
<proteinExistence type="inferred from homology"/>
<evidence type="ECO:0000259" key="5">
    <source>
        <dbReference type="PROSITE" id="PS51387"/>
    </source>
</evidence>
<evidence type="ECO:0000256" key="3">
    <source>
        <dbReference type="ARBA" id="ARBA00022827"/>
    </source>
</evidence>
<dbReference type="Proteomes" id="UP001287286">
    <property type="component" value="Unassembled WGS sequence"/>
</dbReference>
<reference evidence="7" key="1">
    <citation type="submission" date="2015-05" db="EMBL/GenBank/DDBJ databases">
        <authorList>
            <person name="Wang D.B."/>
            <person name="Wang M."/>
        </authorList>
    </citation>
    <scope>NUCLEOTIDE SEQUENCE</scope>
    <source>
        <strain evidence="7">36-1</strain>
    </source>
</reference>
<evidence type="ECO:0000256" key="2">
    <source>
        <dbReference type="ARBA" id="ARBA00022630"/>
    </source>
</evidence>
<keyword evidence="2" id="KW-0285">Flavoprotein</keyword>
<keyword evidence="4" id="KW-0560">Oxidoreductase</keyword>
<comment type="caution">
    <text evidence="7">The sequence shown here is derived from an EMBL/GenBank/DDBJ whole genome shotgun (WGS) entry which is preliminary data.</text>
</comment>
<dbReference type="PANTHER" id="PTHR42973">
    <property type="entry name" value="BINDING OXIDOREDUCTASE, PUTATIVE (AFU_ORTHOLOGUE AFUA_1G17690)-RELATED"/>
    <property type="match status" value="1"/>
</dbReference>
<organism evidence="7 8">
    <name type="scientific">Purpureocillium lilacinum</name>
    <name type="common">Paecilomyces lilacinus</name>
    <dbReference type="NCBI Taxonomy" id="33203"/>
    <lineage>
        <taxon>Eukaryota</taxon>
        <taxon>Fungi</taxon>
        <taxon>Dikarya</taxon>
        <taxon>Ascomycota</taxon>
        <taxon>Pezizomycotina</taxon>
        <taxon>Sordariomycetes</taxon>
        <taxon>Hypocreomycetidae</taxon>
        <taxon>Hypocreales</taxon>
        <taxon>Ophiocordycipitaceae</taxon>
        <taxon>Purpureocillium</taxon>
    </lineage>
</organism>
<evidence type="ECO:0000256" key="1">
    <source>
        <dbReference type="ARBA" id="ARBA00005466"/>
    </source>
</evidence>
<dbReference type="AlphaFoldDB" id="A0A2U3EAF0"/>
<dbReference type="GO" id="GO:0071949">
    <property type="term" value="F:FAD binding"/>
    <property type="evidence" value="ECO:0007669"/>
    <property type="project" value="InterPro"/>
</dbReference>